<proteinExistence type="predicted"/>
<sequence>MASTKNNIFREDAYKRYLQRQEQGIVLRLVAPPTWIFLWLLLVLFLGATILAWLVRLPVFVTGQGILIQQETANEKSQYVSAALFLASIKQTHIHPGQPTELSVGSTATPLHGTIDHIEAHTESPLNIRTRFGLQGENTQLVSGPSVVVIIRLEPEASGNLYAGSAFSARIQVGSQSALSLLPGLNQILT</sequence>
<organism evidence="2 3">
    <name type="scientific">Ktedonospora formicarum</name>
    <dbReference type="NCBI Taxonomy" id="2778364"/>
    <lineage>
        <taxon>Bacteria</taxon>
        <taxon>Bacillati</taxon>
        <taxon>Chloroflexota</taxon>
        <taxon>Ktedonobacteria</taxon>
        <taxon>Ktedonobacterales</taxon>
        <taxon>Ktedonobacteraceae</taxon>
        <taxon>Ktedonospora</taxon>
    </lineage>
</organism>
<evidence type="ECO:0000256" key="1">
    <source>
        <dbReference type="SAM" id="Phobius"/>
    </source>
</evidence>
<dbReference type="Proteomes" id="UP000612362">
    <property type="component" value="Unassembled WGS sequence"/>
</dbReference>
<keyword evidence="1" id="KW-0812">Transmembrane</keyword>
<feature type="transmembrane region" description="Helical" evidence="1">
    <location>
        <begin position="36"/>
        <end position="55"/>
    </location>
</feature>
<gene>
    <name evidence="2" type="ORF">KSX_19090</name>
</gene>
<comment type="caution">
    <text evidence="2">The sequence shown here is derived from an EMBL/GenBank/DDBJ whole genome shotgun (WGS) entry which is preliminary data.</text>
</comment>
<dbReference type="AlphaFoldDB" id="A0A8J3HUZ8"/>
<name>A0A8J3HUZ8_9CHLR</name>
<evidence type="ECO:0000313" key="3">
    <source>
        <dbReference type="Proteomes" id="UP000612362"/>
    </source>
</evidence>
<accession>A0A8J3HUZ8</accession>
<dbReference type="EMBL" id="BNJF01000001">
    <property type="protein sequence ID" value="GHO43746.1"/>
    <property type="molecule type" value="Genomic_DNA"/>
</dbReference>
<keyword evidence="1" id="KW-0472">Membrane</keyword>
<keyword evidence="3" id="KW-1185">Reference proteome</keyword>
<keyword evidence="1" id="KW-1133">Transmembrane helix</keyword>
<dbReference type="RefSeq" id="WP_220193205.1">
    <property type="nucleotide sequence ID" value="NZ_BNJF01000001.1"/>
</dbReference>
<reference evidence="2" key="1">
    <citation type="submission" date="2020-10" db="EMBL/GenBank/DDBJ databases">
        <title>Taxonomic study of unclassified bacteria belonging to the class Ktedonobacteria.</title>
        <authorList>
            <person name="Yabe S."/>
            <person name="Wang C.M."/>
            <person name="Zheng Y."/>
            <person name="Sakai Y."/>
            <person name="Cavaletti L."/>
            <person name="Monciardini P."/>
            <person name="Donadio S."/>
        </authorList>
    </citation>
    <scope>NUCLEOTIDE SEQUENCE</scope>
    <source>
        <strain evidence="2">SOSP1-1</strain>
    </source>
</reference>
<protein>
    <submittedName>
        <fullName evidence="2">Uncharacterized protein</fullName>
    </submittedName>
</protein>
<evidence type="ECO:0000313" key="2">
    <source>
        <dbReference type="EMBL" id="GHO43746.1"/>
    </source>
</evidence>